<dbReference type="SMART" id="SM00645">
    <property type="entry name" value="Pept_C1"/>
    <property type="match status" value="1"/>
</dbReference>
<protein>
    <submittedName>
        <fullName evidence="8">Pept_C1 domain-containing protein</fullName>
    </submittedName>
</protein>
<feature type="signal peptide" evidence="5">
    <location>
        <begin position="1"/>
        <end position="21"/>
    </location>
</feature>
<feature type="domain" description="Peptidase C1A papain C-terminal" evidence="6">
    <location>
        <begin position="185"/>
        <end position="452"/>
    </location>
</feature>
<dbReference type="InterPro" id="IPR000169">
    <property type="entry name" value="Pept_cys_AS"/>
</dbReference>
<dbReference type="InterPro" id="IPR000668">
    <property type="entry name" value="Peptidase_C1A_C"/>
</dbReference>
<dbReference type="SMART" id="SM00205">
    <property type="entry name" value="THN"/>
    <property type="match status" value="1"/>
</dbReference>
<dbReference type="InterPro" id="IPR038765">
    <property type="entry name" value="Papain-like_cys_pep_sf"/>
</dbReference>
<dbReference type="Gene3D" id="3.90.70.10">
    <property type="entry name" value="Cysteine proteinases"/>
    <property type="match status" value="1"/>
</dbReference>
<dbReference type="Gene3D" id="2.60.110.10">
    <property type="entry name" value="Thaumatin"/>
    <property type="match status" value="1"/>
</dbReference>
<evidence type="ECO:0000259" key="6">
    <source>
        <dbReference type="SMART" id="SM00645"/>
    </source>
</evidence>
<sequence>MKIIIIFSILLLLNFTSFSSAQIIGGLLEFILKLLFGNLLPAPQIKEVVDIVTKIKNSYGIELSPQTIKEKVEALTNLKKEIDETREVGLTLLHFLPEEEQLKLTGAGIEVLDNPDVDFQEGEIPEAGPIIHIGGPPGEPVGAGKEGEPPQGPPLGEPIEEYPVEKNKTYNEEEHPRDKRATCTFKNVFSSREKWADCAPIINRVHHQGRCGSCWAVSTSTTFTDRQCIERLKQNKKTPNNANYIFSALDILSCSGAGNCVLGYPVKVWEWMYNKGGVCTGGDYVSKGGCKPYPFSPAGNAALPRCATACTANWNIAYPRDKTSCNFPKISMYKIEVFILVKGYRYWSGNGITVQKMMTELETNGPIVGIFGIYSDIQAHKGGVYYKAPSARFQENHVVEIIGYGTQVCGRQEIPYWLIKNSWGTGWGEQGFFKMRRGTNECGIETNPKVTVFNNCPYPIWPAYQVGHGQTVPKNGGSAALNKGQSVPFTVNRTTSALRIWARTGCNKDATACTTGVCRGRGIECKGTGGEPPMSIAEITFGAKEGDFYDVSLVDGFNIPVEIVPIGGKGPKCKNINSCDLTKVASKLPAQMVKKDNNGKIIGILSPCAAFKEPKYCCTTKQFDKPETCNPFFKNYNVYKIENKECPTQYLYPYDDPKATFVCTNGGQVNYNVKFCP</sequence>
<dbReference type="SUPFAM" id="SSF49870">
    <property type="entry name" value="Osmotin, thaumatin-like protein"/>
    <property type="match status" value="1"/>
</dbReference>
<reference evidence="8" key="1">
    <citation type="submission" date="2016-11" db="UniProtKB">
        <authorList>
            <consortium name="WormBaseParasite"/>
        </authorList>
    </citation>
    <scope>IDENTIFICATION</scope>
</reference>
<evidence type="ECO:0000256" key="2">
    <source>
        <dbReference type="ARBA" id="ARBA00022801"/>
    </source>
</evidence>
<dbReference type="Pfam" id="PF00314">
    <property type="entry name" value="Thaumatin"/>
    <property type="match status" value="1"/>
</dbReference>
<dbReference type="InterPro" id="IPR025661">
    <property type="entry name" value="Pept_asp_AS"/>
</dbReference>
<evidence type="ECO:0000256" key="1">
    <source>
        <dbReference type="ARBA" id="ARBA00022670"/>
    </source>
</evidence>
<keyword evidence="7" id="KW-1185">Reference proteome</keyword>
<dbReference type="PRINTS" id="PR00347">
    <property type="entry name" value="THAUMATIN"/>
</dbReference>
<keyword evidence="3" id="KW-0788">Thiol protease</keyword>
<evidence type="ECO:0000313" key="7">
    <source>
        <dbReference type="Proteomes" id="UP000095281"/>
    </source>
</evidence>
<accession>A0A1I8B090</accession>
<proteinExistence type="predicted"/>
<evidence type="ECO:0000313" key="8">
    <source>
        <dbReference type="WBParaSite" id="MhA1_Contig1119.frz3.gene2"/>
    </source>
</evidence>
<dbReference type="GO" id="GO:0006508">
    <property type="term" value="P:proteolysis"/>
    <property type="evidence" value="ECO:0007669"/>
    <property type="project" value="UniProtKB-KW"/>
</dbReference>
<feature type="region of interest" description="Disordered" evidence="4">
    <location>
        <begin position="127"/>
        <end position="160"/>
    </location>
</feature>
<dbReference type="PANTHER" id="PTHR31048">
    <property type="entry name" value="OS03G0233200 PROTEIN"/>
    <property type="match status" value="1"/>
</dbReference>
<dbReference type="InterPro" id="IPR037176">
    <property type="entry name" value="Osmotin/thaumatin-like_sf"/>
</dbReference>
<dbReference type="InterPro" id="IPR001938">
    <property type="entry name" value="Thaumatin"/>
</dbReference>
<evidence type="ECO:0000256" key="3">
    <source>
        <dbReference type="ARBA" id="ARBA00022807"/>
    </source>
</evidence>
<keyword evidence="5" id="KW-0732">Signal</keyword>
<dbReference type="Proteomes" id="UP000095281">
    <property type="component" value="Unplaced"/>
</dbReference>
<dbReference type="PROSITE" id="PS00640">
    <property type="entry name" value="THIOL_PROTEASE_ASN"/>
    <property type="match status" value="1"/>
</dbReference>
<dbReference type="GO" id="GO:0008234">
    <property type="term" value="F:cysteine-type peptidase activity"/>
    <property type="evidence" value="ECO:0007669"/>
    <property type="project" value="UniProtKB-KW"/>
</dbReference>
<evidence type="ECO:0000256" key="5">
    <source>
        <dbReference type="SAM" id="SignalP"/>
    </source>
</evidence>
<feature type="chain" id="PRO_5009315293" evidence="5">
    <location>
        <begin position="22"/>
        <end position="677"/>
    </location>
</feature>
<evidence type="ECO:0000256" key="4">
    <source>
        <dbReference type="SAM" id="MobiDB-lite"/>
    </source>
</evidence>
<dbReference type="SUPFAM" id="SSF54001">
    <property type="entry name" value="Cysteine proteinases"/>
    <property type="match status" value="1"/>
</dbReference>
<dbReference type="PROSITE" id="PS51367">
    <property type="entry name" value="THAUMATIN_2"/>
    <property type="match status" value="1"/>
</dbReference>
<keyword evidence="1" id="KW-0645">Protease</keyword>
<dbReference type="AlphaFoldDB" id="A0A1I8B090"/>
<organism evidence="7 8">
    <name type="scientific">Meloidogyne hapla</name>
    <name type="common">Root-knot nematode worm</name>
    <dbReference type="NCBI Taxonomy" id="6305"/>
    <lineage>
        <taxon>Eukaryota</taxon>
        <taxon>Metazoa</taxon>
        <taxon>Ecdysozoa</taxon>
        <taxon>Nematoda</taxon>
        <taxon>Chromadorea</taxon>
        <taxon>Rhabditida</taxon>
        <taxon>Tylenchina</taxon>
        <taxon>Tylenchomorpha</taxon>
        <taxon>Tylenchoidea</taxon>
        <taxon>Meloidogynidae</taxon>
        <taxon>Meloidogyninae</taxon>
        <taxon>Meloidogyne</taxon>
    </lineage>
</organism>
<name>A0A1I8B090_MELHA</name>
<keyword evidence="2" id="KW-0378">Hydrolase</keyword>
<dbReference type="PROSITE" id="PS00139">
    <property type="entry name" value="THIOL_PROTEASE_CYS"/>
    <property type="match status" value="1"/>
</dbReference>
<dbReference type="WBParaSite" id="MhA1_Contig1119.frz3.gene2">
    <property type="protein sequence ID" value="MhA1_Contig1119.frz3.gene2"/>
    <property type="gene ID" value="MhA1_Contig1119.frz3.gene2"/>
</dbReference>
<dbReference type="Pfam" id="PF00112">
    <property type="entry name" value="Peptidase_C1"/>
    <property type="match status" value="1"/>
</dbReference>